<dbReference type="Proteomes" id="UP000298416">
    <property type="component" value="Unassembled WGS sequence"/>
</dbReference>
<comment type="caution">
    <text evidence="1">The sequence shown here is derived from an EMBL/GenBank/DDBJ whole genome shotgun (WGS) entry which is preliminary data.</text>
</comment>
<protein>
    <recommendedName>
        <fullName evidence="3">Mitochondrial protein</fullName>
    </recommendedName>
</protein>
<sequence>MTNCKAAITPMNINEKLQLKDGTEEVDVVNFRSLVGGLIYLTHTRLDIAFSIGMVSRFMHNPTRQHFGTAKRILRYVAGTQSFGIWYSNVTEFELIGFTDSDWVGSVDDRRSTSGIVFNLGLEAVTWSSKKQGVTALSMAEAEYMAATSSACQAAWLRTLLTDFEQE</sequence>
<evidence type="ECO:0008006" key="3">
    <source>
        <dbReference type="Google" id="ProtNLM"/>
    </source>
</evidence>
<keyword evidence="2" id="KW-1185">Reference proteome</keyword>
<dbReference type="AlphaFoldDB" id="A0A8X8YL10"/>
<evidence type="ECO:0000313" key="1">
    <source>
        <dbReference type="EMBL" id="KAG6433675.1"/>
    </source>
</evidence>
<gene>
    <name evidence="1" type="ORF">SASPL_105290</name>
</gene>
<name>A0A8X8YL10_SALSN</name>
<reference evidence="1" key="1">
    <citation type="submission" date="2018-01" db="EMBL/GenBank/DDBJ databases">
        <authorList>
            <person name="Mao J.F."/>
        </authorList>
    </citation>
    <scope>NUCLEOTIDE SEQUENCE</scope>
    <source>
        <strain evidence="1">Huo1</strain>
        <tissue evidence="1">Leaf</tissue>
    </source>
</reference>
<accession>A0A8X8YL10</accession>
<reference evidence="1" key="2">
    <citation type="submission" date="2020-08" db="EMBL/GenBank/DDBJ databases">
        <title>Plant Genome Project.</title>
        <authorList>
            <person name="Zhang R.-G."/>
        </authorList>
    </citation>
    <scope>NUCLEOTIDE SEQUENCE</scope>
    <source>
        <strain evidence="1">Huo1</strain>
        <tissue evidence="1">Leaf</tissue>
    </source>
</reference>
<dbReference type="EMBL" id="PNBA02000002">
    <property type="protein sequence ID" value="KAG6433675.1"/>
    <property type="molecule type" value="Genomic_DNA"/>
</dbReference>
<organism evidence="1">
    <name type="scientific">Salvia splendens</name>
    <name type="common">Scarlet sage</name>
    <dbReference type="NCBI Taxonomy" id="180675"/>
    <lineage>
        <taxon>Eukaryota</taxon>
        <taxon>Viridiplantae</taxon>
        <taxon>Streptophyta</taxon>
        <taxon>Embryophyta</taxon>
        <taxon>Tracheophyta</taxon>
        <taxon>Spermatophyta</taxon>
        <taxon>Magnoliopsida</taxon>
        <taxon>eudicotyledons</taxon>
        <taxon>Gunneridae</taxon>
        <taxon>Pentapetalae</taxon>
        <taxon>asterids</taxon>
        <taxon>lamiids</taxon>
        <taxon>Lamiales</taxon>
        <taxon>Lamiaceae</taxon>
        <taxon>Nepetoideae</taxon>
        <taxon>Mentheae</taxon>
        <taxon>Salviinae</taxon>
        <taxon>Salvia</taxon>
        <taxon>Salvia subgen. Calosphace</taxon>
        <taxon>core Calosphace</taxon>
    </lineage>
</organism>
<dbReference type="CDD" id="cd09272">
    <property type="entry name" value="RNase_HI_RT_Ty1"/>
    <property type="match status" value="1"/>
</dbReference>
<dbReference type="PANTHER" id="PTHR11439:SF463">
    <property type="entry name" value="REVERSE TRANSCRIPTASE TY1_COPIA-TYPE DOMAIN-CONTAINING PROTEIN"/>
    <property type="match status" value="1"/>
</dbReference>
<evidence type="ECO:0000313" key="2">
    <source>
        <dbReference type="Proteomes" id="UP000298416"/>
    </source>
</evidence>
<proteinExistence type="predicted"/>
<dbReference type="PANTHER" id="PTHR11439">
    <property type="entry name" value="GAG-POL-RELATED RETROTRANSPOSON"/>
    <property type="match status" value="1"/>
</dbReference>